<evidence type="ECO:0000313" key="2">
    <source>
        <dbReference type="Proteomes" id="UP000194000"/>
    </source>
</evidence>
<dbReference type="EMBL" id="LQOW01000020">
    <property type="protein sequence ID" value="ORV60535.1"/>
    <property type="molecule type" value="Genomic_DNA"/>
</dbReference>
<protein>
    <submittedName>
        <fullName evidence="1">Uncharacterized protein</fullName>
    </submittedName>
</protein>
<organism evidence="1 2">
    <name type="scientific">Mycobacterium fragae</name>
    <dbReference type="NCBI Taxonomy" id="1260918"/>
    <lineage>
        <taxon>Bacteria</taxon>
        <taxon>Bacillati</taxon>
        <taxon>Actinomycetota</taxon>
        <taxon>Actinomycetes</taxon>
        <taxon>Mycobacteriales</taxon>
        <taxon>Mycobacteriaceae</taxon>
        <taxon>Mycobacterium</taxon>
    </lineage>
</organism>
<name>A0A1X1UUM5_9MYCO</name>
<comment type="caution">
    <text evidence="1">The sequence shown here is derived from an EMBL/GenBank/DDBJ whole genome shotgun (WGS) entry which is preliminary data.</text>
</comment>
<evidence type="ECO:0000313" key="1">
    <source>
        <dbReference type="EMBL" id="ORV60535.1"/>
    </source>
</evidence>
<accession>A0A1X1UUM5</accession>
<keyword evidence="2" id="KW-1185">Reference proteome</keyword>
<dbReference type="STRING" id="1260918.AWC06_14525"/>
<proteinExistence type="predicted"/>
<reference evidence="1 2" key="1">
    <citation type="submission" date="2016-01" db="EMBL/GenBank/DDBJ databases">
        <title>The new phylogeny of the genus Mycobacterium.</title>
        <authorList>
            <person name="Tarcisio F."/>
            <person name="Conor M."/>
            <person name="Antonella G."/>
            <person name="Elisabetta G."/>
            <person name="Giulia F.S."/>
            <person name="Sara T."/>
            <person name="Anna F."/>
            <person name="Clotilde B."/>
            <person name="Roberto B."/>
            <person name="Veronica D.S."/>
            <person name="Fabio R."/>
            <person name="Monica P."/>
            <person name="Olivier J."/>
            <person name="Enrico T."/>
            <person name="Nicola S."/>
        </authorList>
    </citation>
    <scope>NUCLEOTIDE SEQUENCE [LARGE SCALE GENOMIC DNA]</scope>
    <source>
        <strain evidence="1 2">DSM 45731</strain>
    </source>
</reference>
<dbReference type="Proteomes" id="UP000194000">
    <property type="component" value="Unassembled WGS sequence"/>
</dbReference>
<sequence>MLLTLRLTEERKRFSSVTAQCAPHADLDKAPGNPIVTTHDRFLTPPRAGVSCCAPAHAVKATAAS</sequence>
<gene>
    <name evidence="1" type="ORF">AWC06_14525</name>
</gene>
<dbReference type="AlphaFoldDB" id="A0A1X1UUM5"/>